<dbReference type="PROSITE" id="PS50206">
    <property type="entry name" value="RHODANESE_3"/>
    <property type="match status" value="1"/>
</dbReference>
<feature type="domain" description="Rhodanese" evidence="1">
    <location>
        <begin position="40"/>
        <end position="134"/>
    </location>
</feature>
<accession>A0ABT0CE93</accession>
<dbReference type="SMART" id="SM00450">
    <property type="entry name" value="RHOD"/>
    <property type="match status" value="1"/>
</dbReference>
<dbReference type="Gene3D" id="3.40.250.10">
    <property type="entry name" value="Rhodanese-like domain"/>
    <property type="match status" value="1"/>
</dbReference>
<dbReference type="Proteomes" id="UP000830835">
    <property type="component" value="Unassembled WGS sequence"/>
</dbReference>
<evidence type="ECO:0000313" key="2">
    <source>
        <dbReference type="EMBL" id="MCJ2544099.1"/>
    </source>
</evidence>
<reference evidence="2" key="1">
    <citation type="submission" date="2021-02" db="EMBL/GenBank/DDBJ databases">
        <title>The CRISPR/cas machinery reduction and long-range gene transfer in the hot spring cyanobacterium Synechococcus.</title>
        <authorList>
            <person name="Dvorak P."/>
            <person name="Jahodarova E."/>
            <person name="Hasler P."/>
            <person name="Poulickova A."/>
        </authorList>
    </citation>
    <scope>NUCLEOTIDE SEQUENCE</scope>
    <source>
        <strain evidence="2">Rupite</strain>
    </source>
</reference>
<sequence length="136" mass="15426">MSNSEGLHPASAIRSITPQQLAKQLRDATSHRKSYAPLREPGSFQLIDVREPAELERVNLNELGFRNYPLSQYEEWSERILAELNPDQPTFVLCHHGIRSAQMSHWLQAHGFTQVHNISGGIHAWACEVDPSLPTY</sequence>
<dbReference type="InterPro" id="IPR001763">
    <property type="entry name" value="Rhodanese-like_dom"/>
</dbReference>
<proteinExistence type="predicted"/>
<evidence type="ECO:0000313" key="3">
    <source>
        <dbReference type="Proteomes" id="UP000830835"/>
    </source>
</evidence>
<dbReference type="PANTHER" id="PTHR43629">
    <property type="entry name" value="PEPTIDYL-PROLYL CIS-TRANS ISOMERASE"/>
    <property type="match status" value="1"/>
</dbReference>
<dbReference type="InterPro" id="IPR052204">
    <property type="entry name" value="PpiC/parvulin_rotamase"/>
</dbReference>
<dbReference type="RefSeq" id="WP_244352294.1">
    <property type="nucleotide sequence ID" value="NZ_JAFIRA010000046.1"/>
</dbReference>
<dbReference type="InterPro" id="IPR036873">
    <property type="entry name" value="Rhodanese-like_dom_sf"/>
</dbReference>
<evidence type="ECO:0000259" key="1">
    <source>
        <dbReference type="PROSITE" id="PS50206"/>
    </source>
</evidence>
<keyword evidence="3" id="KW-1185">Reference proteome</keyword>
<dbReference type="Pfam" id="PF00581">
    <property type="entry name" value="Rhodanese"/>
    <property type="match status" value="1"/>
</dbReference>
<dbReference type="EMBL" id="JAFIRA010000046">
    <property type="protein sequence ID" value="MCJ2544099.1"/>
    <property type="molecule type" value="Genomic_DNA"/>
</dbReference>
<dbReference type="PANTHER" id="PTHR43629:SF2">
    <property type="entry name" value="RHODANESE-LIKE_PPIC DOMAIN-CONTAINING PROTEIN 12, CHLOROPLASTIC"/>
    <property type="match status" value="1"/>
</dbReference>
<name>A0ABT0CE93_THEVL</name>
<comment type="caution">
    <text evidence="2">The sequence shown here is derived from an EMBL/GenBank/DDBJ whole genome shotgun (WGS) entry which is preliminary data.</text>
</comment>
<gene>
    <name evidence="2" type="ORF">JX360_14500</name>
</gene>
<organism evidence="2 3">
    <name type="scientific">Thermostichus vulcanus str. 'Rupite'</name>
    <dbReference type="NCBI Taxonomy" id="2813851"/>
    <lineage>
        <taxon>Bacteria</taxon>
        <taxon>Bacillati</taxon>
        <taxon>Cyanobacteriota</taxon>
        <taxon>Cyanophyceae</taxon>
        <taxon>Thermostichales</taxon>
        <taxon>Thermostichaceae</taxon>
        <taxon>Thermostichus</taxon>
    </lineage>
</organism>
<protein>
    <submittedName>
        <fullName evidence="2">Rhodanese-related sulfurtransferase</fullName>
    </submittedName>
</protein>
<dbReference type="SUPFAM" id="SSF52821">
    <property type="entry name" value="Rhodanese/Cell cycle control phosphatase"/>
    <property type="match status" value="1"/>
</dbReference>